<dbReference type="Pfam" id="PF00109">
    <property type="entry name" value="ketoacyl-synt"/>
    <property type="match status" value="1"/>
</dbReference>
<dbReference type="GO" id="GO:0004315">
    <property type="term" value="F:3-oxoacyl-[acyl-carrier-protein] synthase activity"/>
    <property type="evidence" value="ECO:0007669"/>
    <property type="project" value="InterPro"/>
</dbReference>
<dbReference type="InterPro" id="IPR016035">
    <property type="entry name" value="Acyl_Trfase/lysoPLipase"/>
</dbReference>
<keyword evidence="3" id="KW-0808">Transferase</keyword>
<dbReference type="GO" id="GO:0006633">
    <property type="term" value="P:fatty acid biosynthetic process"/>
    <property type="evidence" value="ECO:0007669"/>
    <property type="project" value="InterPro"/>
</dbReference>
<dbReference type="InterPro" id="IPR032821">
    <property type="entry name" value="PKS_assoc"/>
</dbReference>
<dbReference type="InterPro" id="IPR016036">
    <property type="entry name" value="Malonyl_transacylase_ACP-bd"/>
</dbReference>
<comment type="caution">
    <text evidence="4">Lacks conserved residue(s) required for the propagation of feature annotation.</text>
</comment>
<dbReference type="Pfam" id="PF21089">
    <property type="entry name" value="PKS_DH_N"/>
    <property type="match status" value="1"/>
</dbReference>
<dbReference type="Gene3D" id="3.40.47.10">
    <property type="match status" value="1"/>
</dbReference>
<dbReference type="InterPro" id="IPR018201">
    <property type="entry name" value="Ketoacyl_synth_AS"/>
</dbReference>
<feature type="domain" description="Ketosynthase family 3 (KS3)" evidence="5">
    <location>
        <begin position="1"/>
        <end position="441"/>
    </location>
</feature>
<feature type="region of interest" description="C-terminal hotdog fold" evidence="4">
    <location>
        <begin position="1036"/>
        <end position="1059"/>
    </location>
</feature>
<keyword evidence="1" id="KW-0596">Phosphopantetheine</keyword>
<dbReference type="EMBL" id="CAJPDT010000139">
    <property type="protein sequence ID" value="CAF9940981.1"/>
    <property type="molecule type" value="Genomic_DNA"/>
</dbReference>
<evidence type="ECO:0000259" key="6">
    <source>
        <dbReference type="PROSITE" id="PS52019"/>
    </source>
</evidence>
<organism evidence="7 8">
    <name type="scientific">Imshaugia aleurites</name>
    <dbReference type="NCBI Taxonomy" id="172621"/>
    <lineage>
        <taxon>Eukaryota</taxon>
        <taxon>Fungi</taxon>
        <taxon>Dikarya</taxon>
        <taxon>Ascomycota</taxon>
        <taxon>Pezizomycotina</taxon>
        <taxon>Lecanoromycetes</taxon>
        <taxon>OSLEUM clade</taxon>
        <taxon>Lecanoromycetidae</taxon>
        <taxon>Lecanorales</taxon>
        <taxon>Lecanorineae</taxon>
        <taxon>Parmeliaceae</taxon>
        <taxon>Imshaugia</taxon>
    </lineage>
</organism>
<evidence type="ECO:0000256" key="3">
    <source>
        <dbReference type="ARBA" id="ARBA00022679"/>
    </source>
</evidence>
<dbReference type="InterPro" id="IPR014043">
    <property type="entry name" value="Acyl_transferase_dom"/>
</dbReference>
<dbReference type="Gene3D" id="3.40.366.10">
    <property type="entry name" value="Malonyl-Coenzyme A Acyl Carrier Protein, domain 2"/>
    <property type="match status" value="1"/>
</dbReference>
<feature type="region of interest" description="N-terminal hotdog fold" evidence="4">
    <location>
        <begin position="890"/>
        <end position="1023"/>
    </location>
</feature>
<dbReference type="Pfam" id="PF16197">
    <property type="entry name" value="KAsynt_C_assoc"/>
    <property type="match status" value="1"/>
</dbReference>
<dbReference type="Pfam" id="PF02801">
    <property type="entry name" value="Ketoacyl-synt_C"/>
    <property type="match status" value="1"/>
</dbReference>
<dbReference type="SMART" id="SM00825">
    <property type="entry name" value="PKS_KS"/>
    <property type="match status" value="1"/>
</dbReference>
<dbReference type="Pfam" id="PF00698">
    <property type="entry name" value="Acyl_transf_1"/>
    <property type="match status" value="1"/>
</dbReference>
<dbReference type="InterPro" id="IPR049552">
    <property type="entry name" value="PKS_DH_N"/>
</dbReference>
<dbReference type="GO" id="GO:0004312">
    <property type="term" value="F:fatty acid synthase activity"/>
    <property type="evidence" value="ECO:0007669"/>
    <property type="project" value="TreeGrafter"/>
</dbReference>
<keyword evidence="2" id="KW-0597">Phosphoprotein</keyword>
<protein>
    <recommendedName>
        <fullName evidence="9">Polyketide synthase</fullName>
    </recommendedName>
</protein>
<dbReference type="GO" id="GO:0044550">
    <property type="term" value="P:secondary metabolite biosynthetic process"/>
    <property type="evidence" value="ECO:0007669"/>
    <property type="project" value="TreeGrafter"/>
</dbReference>
<dbReference type="InterPro" id="IPR001227">
    <property type="entry name" value="Ac_transferase_dom_sf"/>
</dbReference>
<dbReference type="InterPro" id="IPR049900">
    <property type="entry name" value="PKS_mFAS_DH"/>
</dbReference>
<reference evidence="7" key="1">
    <citation type="submission" date="2021-03" db="EMBL/GenBank/DDBJ databases">
        <authorList>
            <person name="Tagirdzhanova G."/>
        </authorList>
    </citation>
    <scope>NUCLEOTIDE SEQUENCE</scope>
</reference>
<evidence type="ECO:0000313" key="7">
    <source>
        <dbReference type="EMBL" id="CAF9940981.1"/>
    </source>
</evidence>
<dbReference type="PANTHER" id="PTHR43775:SF50">
    <property type="entry name" value="HIGHLY REDUCING POLYKETIDE SYNTHASE SRDA"/>
    <property type="match status" value="1"/>
</dbReference>
<comment type="caution">
    <text evidence="7">The sequence shown here is derived from an EMBL/GenBank/DDBJ whole genome shotgun (WGS) entry which is preliminary data.</text>
</comment>
<proteinExistence type="predicted"/>
<evidence type="ECO:0000256" key="1">
    <source>
        <dbReference type="ARBA" id="ARBA00022450"/>
    </source>
</evidence>
<dbReference type="PROSITE" id="PS52004">
    <property type="entry name" value="KS3_2"/>
    <property type="match status" value="1"/>
</dbReference>
<feature type="domain" description="PKS/mFAS DH" evidence="6">
    <location>
        <begin position="890"/>
        <end position="1059"/>
    </location>
</feature>
<evidence type="ECO:0000256" key="2">
    <source>
        <dbReference type="ARBA" id="ARBA00022553"/>
    </source>
</evidence>
<evidence type="ECO:0000313" key="8">
    <source>
        <dbReference type="Proteomes" id="UP000664534"/>
    </source>
</evidence>
<dbReference type="InterPro" id="IPR050091">
    <property type="entry name" value="PKS_NRPS_Biosynth_Enz"/>
</dbReference>
<evidence type="ECO:0000256" key="4">
    <source>
        <dbReference type="PROSITE-ProRule" id="PRU01363"/>
    </source>
</evidence>
<gene>
    <name evidence="7" type="ORF">IMSHALPRED_002236</name>
</gene>
<dbReference type="SUPFAM" id="SSF52151">
    <property type="entry name" value="FabD/lysophospholipase-like"/>
    <property type="match status" value="1"/>
</dbReference>
<dbReference type="PROSITE" id="PS00606">
    <property type="entry name" value="KS3_1"/>
    <property type="match status" value="1"/>
</dbReference>
<dbReference type="PANTHER" id="PTHR43775">
    <property type="entry name" value="FATTY ACID SYNTHASE"/>
    <property type="match status" value="1"/>
</dbReference>
<dbReference type="SMART" id="SM00826">
    <property type="entry name" value="PKS_DH"/>
    <property type="match status" value="1"/>
</dbReference>
<dbReference type="PROSITE" id="PS52019">
    <property type="entry name" value="PKS_MFAS_DH"/>
    <property type="match status" value="1"/>
</dbReference>
<dbReference type="SUPFAM" id="SSF53901">
    <property type="entry name" value="Thiolase-like"/>
    <property type="match status" value="1"/>
</dbReference>
<dbReference type="InterPro" id="IPR020807">
    <property type="entry name" value="PKS_DH"/>
</dbReference>
<dbReference type="AlphaFoldDB" id="A0A8H3PGT9"/>
<dbReference type="Proteomes" id="UP000664534">
    <property type="component" value="Unassembled WGS sequence"/>
</dbReference>
<accession>A0A8H3PGT9</accession>
<dbReference type="InterPro" id="IPR016039">
    <property type="entry name" value="Thiolase-like"/>
</dbReference>
<sequence length="1059" mass="114986">MAMMTAQSCRLPGGVSSPSELWDLLQEGRSGYCKVPHARFNIDSFYHPDPSRPGTTNTKVGYFLLEDIASFENQFFGINNREAISMDPQQRKLLEVVFECFENAGMSMEALAGANIGCYVGNYTADFASIQSKDPDLFTRYSATGMGPTILANRLSHVFDLRGPSLVIDTACSSSLYCLHVACTALTLRECSAAVVAGVNLIQAPELHLATAKAGILSASSTCSTFDVSADGYGRADGIGALYIKRLSDAIRDGDPVRSVIRATAVNSNGHTNGITSPSVEGQEAVIRKAYAKAGLDINSTHYVESSVNLLMKYVTQCHGTGTAVGDPMEVEALSRVFGESHSEAPLLIGSVKTNLGHSEAASGIASIIKTTTALEQGLIPATIGLKTLNPNIKAREWNVKIVTEQTPWPQPEISNITQTPRASVNSFGYGGANAHAILEAAAAHVPKDYSSSRRSHLPVRGYLTMDENDWKDGLKCENLHFLSNIDGHRTQLPYVFVFSGQGAQWPGMGRQLIERYTSFGETINKLENYLACLPEPPDFSIYGVILERAETSRINIAAYSQPVCTAVQIALVDLLAEFNVLPTTVIGHSSGEGEIGAAYAAGHVSAYEAIVNAYYRGFTISQVSKEGSMIAVGLEQLAAERLIAELDLRGGVYVACVNSPDSVTLSGDAHGIDIVAAAAQNQGVFTRRLRTDGKAYHSPHMITIGKQYKDLISDTLANAPSCQRKQRGAQSVRMISSVTGRTVGPEGTRTATYWRTNLESPVFFRTAIEMLVPAAALEAFDFIEIGPHPALELPVRQTLAQRGPMFYSSALARGKDGNATMLNLIGNLFLRGHAISFDKVNGICHAKSRSYTTPKVLRDLPNYKWQYDSRLWTEPQSSEDYRHRQHPPHDLLGARVGNGNHISAIWRNLLSIENAQWLQDHKLGSSIVLPAAAYLTMAVEAFCQLADPSAAQSTVVFRNVNILKTLILPSSGSVKLFTELRPASISNITISTECWEFSIFSVAKKDTTMHAKGLIRIEKSTNSVELLRPQANDVLEPQAVRNLYDKFAETGLAFGPRF</sequence>
<dbReference type="CDD" id="cd00833">
    <property type="entry name" value="PKS"/>
    <property type="match status" value="1"/>
</dbReference>
<evidence type="ECO:0008006" key="9">
    <source>
        <dbReference type="Google" id="ProtNLM"/>
    </source>
</evidence>
<dbReference type="InterPro" id="IPR014030">
    <property type="entry name" value="Ketoacyl_synth_N"/>
</dbReference>
<dbReference type="InterPro" id="IPR014031">
    <property type="entry name" value="Ketoacyl_synth_C"/>
</dbReference>
<dbReference type="SUPFAM" id="SSF55048">
    <property type="entry name" value="Probable ACP-binding domain of malonyl-CoA ACP transacylase"/>
    <property type="match status" value="1"/>
</dbReference>
<dbReference type="InterPro" id="IPR042104">
    <property type="entry name" value="PKS_dehydratase_sf"/>
</dbReference>
<dbReference type="InterPro" id="IPR020841">
    <property type="entry name" value="PKS_Beta-ketoAc_synthase_dom"/>
</dbReference>
<dbReference type="Gene3D" id="3.10.129.110">
    <property type="entry name" value="Polyketide synthase dehydratase"/>
    <property type="match status" value="1"/>
</dbReference>
<evidence type="ECO:0000259" key="5">
    <source>
        <dbReference type="PROSITE" id="PS52004"/>
    </source>
</evidence>
<keyword evidence="8" id="KW-1185">Reference proteome</keyword>
<name>A0A8H3PGT9_9LECA</name>
<dbReference type="OrthoDB" id="329835at2759"/>
<dbReference type="SMART" id="SM00827">
    <property type="entry name" value="PKS_AT"/>
    <property type="match status" value="1"/>
</dbReference>